<comment type="subcellular location">
    <subcellularLocation>
        <location evidence="1">Membrane</location>
        <topology evidence="1">Multi-pass membrane protein</topology>
    </subcellularLocation>
</comment>
<gene>
    <name evidence="10" type="ORF">PPROV_000240400</name>
</gene>
<dbReference type="Pfam" id="PF07690">
    <property type="entry name" value="MFS_1"/>
    <property type="match status" value="1"/>
</dbReference>
<reference evidence="10" key="1">
    <citation type="submission" date="2020-10" db="EMBL/GenBank/DDBJ databases">
        <title>Unveiling of a novel bifunctional photoreceptor, Dualchrome1, isolated from a cosmopolitan green alga.</title>
        <authorList>
            <person name="Suzuki S."/>
            <person name="Kawachi M."/>
        </authorList>
    </citation>
    <scope>NUCLEOTIDE SEQUENCE</scope>
    <source>
        <strain evidence="10">NIES 2893</strain>
    </source>
</reference>
<proteinExistence type="inferred from homology"/>
<feature type="domain" description="Major facilitator superfamily (MFS) profile" evidence="9">
    <location>
        <begin position="97"/>
        <end position="532"/>
    </location>
</feature>
<feature type="transmembrane region" description="Helical" evidence="8">
    <location>
        <begin position="203"/>
        <end position="227"/>
    </location>
</feature>
<evidence type="ECO:0000256" key="6">
    <source>
        <dbReference type="ARBA" id="ARBA00024338"/>
    </source>
</evidence>
<feature type="transmembrane region" description="Helical" evidence="8">
    <location>
        <begin position="239"/>
        <end position="257"/>
    </location>
</feature>
<evidence type="ECO:0000256" key="4">
    <source>
        <dbReference type="ARBA" id="ARBA00022989"/>
    </source>
</evidence>
<dbReference type="InterPro" id="IPR044770">
    <property type="entry name" value="MFS_spinster-like"/>
</dbReference>
<keyword evidence="2" id="KW-0813">Transport</keyword>
<feature type="transmembrane region" description="Helical" evidence="8">
    <location>
        <begin position="420"/>
        <end position="439"/>
    </location>
</feature>
<dbReference type="InterPro" id="IPR020846">
    <property type="entry name" value="MFS_dom"/>
</dbReference>
<sequence length="532" mass="54975">MSAVLAKTAVKSTLRRAPSTPCASVRCRHTCARGASPAAPSSPPAPMVPRARLTLAHVTRASNANVVPVEGEGEGEDSSESKDEQQPPPVPLRAWLVLACLLACSVTNQWDRALFSYLYAIPTDGLTADAAAFISIGADLQLTTTQYGILSGLAFTVLYATAGLYAGRLADSFDRRALVAGGCFLWSGATALFATVHSFPGALFARTGLGLFESLSAPASFSLIAQYFDDKTRGRANSIFSLGIYLGGALASLSQILAKDTGLGWRGTYAALAVVGCGVAIITLGVVKEPARLTSGVAKDQKDGETTSDESLFGSVKEILKPTAAKVLFLASGVRYMAGYTLGAFLPVYYRTAFPDYGTQFSVYNALIVGGCGLTSALLGGAIADRLAAGGGARSRALVPAFGAFTGAGFLFLALTTDNFVLSMVFLGLEYICAENWFGPTLSLLQGLVPQNRQGTASSLFLFVGAILGSSGPLILGLVLDSLGTAGTAEGIRGGLLAASGGAYLLCSLGFGTLYNVLGNDNDKEKPSSLPS</sequence>
<keyword evidence="4 8" id="KW-1133">Transmembrane helix</keyword>
<feature type="transmembrane region" description="Helical" evidence="8">
    <location>
        <begin position="327"/>
        <end position="350"/>
    </location>
</feature>
<evidence type="ECO:0000313" key="11">
    <source>
        <dbReference type="Proteomes" id="UP000660262"/>
    </source>
</evidence>
<evidence type="ECO:0000259" key="9">
    <source>
        <dbReference type="PROSITE" id="PS50850"/>
    </source>
</evidence>
<keyword evidence="3 8" id="KW-0812">Transmembrane</keyword>
<feature type="transmembrane region" description="Helical" evidence="8">
    <location>
        <begin position="396"/>
        <end position="414"/>
    </location>
</feature>
<evidence type="ECO:0000256" key="5">
    <source>
        <dbReference type="ARBA" id="ARBA00023136"/>
    </source>
</evidence>
<protein>
    <recommendedName>
        <fullName evidence="9">Major facilitator superfamily (MFS) profile domain-containing protein</fullName>
    </recommendedName>
</protein>
<dbReference type="GO" id="GO:0022857">
    <property type="term" value="F:transmembrane transporter activity"/>
    <property type="evidence" value="ECO:0007669"/>
    <property type="project" value="InterPro"/>
</dbReference>
<dbReference type="AlphaFoldDB" id="A0A830HE75"/>
<evidence type="ECO:0000313" key="10">
    <source>
        <dbReference type="EMBL" id="GHP03649.1"/>
    </source>
</evidence>
<dbReference type="PANTHER" id="PTHR23505:SF79">
    <property type="entry name" value="PROTEIN SPINSTER"/>
    <property type="match status" value="1"/>
</dbReference>
<feature type="region of interest" description="Disordered" evidence="7">
    <location>
        <begin position="64"/>
        <end position="87"/>
    </location>
</feature>
<evidence type="ECO:0000256" key="7">
    <source>
        <dbReference type="SAM" id="MobiDB-lite"/>
    </source>
</evidence>
<accession>A0A830HE75</accession>
<dbReference type="Proteomes" id="UP000660262">
    <property type="component" value="Unassembled WGS sequence"/>
</dbReference>
<dbReference type="GO" id="GO:0016020">
    <property type="term" value="C:membrane"/>
    <property type="evidence" value="ECO:0007669"/>
    <property type="project" value="UniProtKB-SubCell"/>
</dbReference>
<evidence type="ECO:0000256" key="3">
    <source>
        <dbReference type="ARBA" id="ARBA00022692"/>
    </source>
</evidence>
<dbReference type="PANTHER" id="PTHR23505">
    <property type="entry name" value="SPINSTER"/>
    <property type="match status" value="1"/>
</dbReference>
<dbReference type="PROSITE" id="PS50850">
    <property type="entry name" value="MFS"/>
    <property type="match status" value="1"/>
</dbReference>
<organism evidence="10 11">
    <name type="scientific">Pycnococcus provasolii</name>
    <dbReference type="NCBI Taxonomy" id="41880"/>
    <lineage>
        <taxon>Eukaryota</taxon>
        <taxon>Viridiplantae</taxon>
        <taxon>Chlorophyta</taxon>
        <taxon>Pseudoscourfieldiophyceae</taxon>
        <taxon>Pseudoscourfieldiales</taxon>
        <taxon>Pycnococcaceae</taxon>
        <taxon>Pycnococcus</taxon>
    </lineage>
</organism>
<comment type="caution">
    <text evidence="10">The sequence shown here is derived from an EMBL/GenBank/DDBJ whole genome shotgun (WGS) entry which is preliminary data.</text>
</comment>
<feature type="transmembrane region" description="Helical" evidence="8">
    <location>
        <begin position="178"/>
        <end position="197"/>
    </location>
</feature>
<feature type="transmembrane region" description="Helical" evidence="8">
    <location>
        <begin position="269"/>
        <end position="287"/>
    </location>
</feature>
<evidence type="ECO:0000256" key="2">
    <source>
        <dbReference type="ARBA" id="ARBA00022448"/>
    </source>
</evidence>
<comment type="similarity">
    <text evidence="6">Belongs to the major facilitator superfamily. Spinster (TC 2.A.1.49) family.</text>
</comment>
<dbReference type="OrthoDB" id="3639251at2759"/>
<dbReference type="SUPFAM" id="SSF103473">
    <property type="entry name" value="MFS general substrate transporter"/>
    <property type="match status" value="1"/>
</dbReference>
<feature type="transmembrane region" description="Helical" evidence="8">
    <location>
        <begin position="492"/>
        <end position="518"/>
    </location>
</feature>
<evidence type="ECO:0000256" key="1">
    <source>
        <dbReference type="ARBA" id="ARBA00004141"/>
    </source>
</evidence>
<dbReference type="Gene3D" id="1.20.1250.20">
    <property type="entry name" value="MFS general substrate transporter like domains"/>
    <property type="match status" value="1"/>
</dbReference>
<evidence type="ECO:0000256" key="8">
    <source>
        <dbReference type="SAM" id="Phobius"/>
    </source>
</evidence>
<keyword evidence="5 8" id="KW-0472">Membrane</keyword>
<keyword evidence="11" id="KW-1185">Reference proteome</keyword>
<feature type="transmembrane region" description="Helical" evidence="8">
    <location>
        <begin position="460"/>
        <end position="480"/>
    </location>
</feature>
<feature type="transmembrane region" description="Helical" evidence="8">
    <location>
        <begin position="362"/>
        <end position="384"/>
    </location>
</feature>
<dbReference type="EMBL" id="BNJQ01000006">
    <property type="protein sequence ID" value="GHP03649.1"/>
    <property type="molecule type" value="Genomic_DNA"/>
</dbReference>
<name>A0A830HE75_9CHLO</name>
<feature type="transmembrane region" description="Helical" evidence="8">
    <location>
        <begin position="147"/>
        <end position="166"/>
    </location>
</feature>
<dbReference type="InterPro" id="IPR036259">
    <property type="entry name" value="MFS_trans_sf"/>
</dbReference>
<dbReference type="InterPro" id="IPR011701">
    <property type="entry name" value="MFS"/>
</dbReference>